<dbReference type="EMBL" id="AYSA01000383">
    <property type="protein sequence ID" value="ESZ92493.1"/>
    <property type="molecule type" value="Genomic_DNA"/>
</dbReference>
<proteinExistence type="predicted"/>
<organism evidence="1 2">
    <name type="scientific">Sclerotinia borealis (strain F-4128)</name>
    <dbReference type="NCBI Taxonomy" id="1432307"/>
    <lineage>
        <taxon>Eukaryota</taxon>
        <taxon>Fungi</taxon>
        <taxon>Dikarya</taxon>
        <taxon>Ascomycota</taxon>
        <taxon>Pezizomycotina</taxon>
        <taxon>Leotiomycetes</taxon>
        <taxon>Helotiales</taxon>
        <taxon>Sclerotiniaceae</taxon>
        <taxon>Sclerotinia</taxon>
    </lineage>
</organism>
<evidence type="ECO:0000313" key="2">
    <source>
        <dbReference type="Proteomes" id="UP000019487"/>
    </source>
</evidence>
<comment type="caution">
    <text evidence="1">The sequence shown here is derived from an EMBL/GenBank/DDBJ whole genome shotgun (WGS) entry which is preliminary data.</text>
</comment>
<dbReference type="HOGENOM" id="CLU_1846273_0_0_1"/>
<reference evidence="1 2" key="1">
    <citation type="journal article" date="2014" name="Genome Announc.">
        <title>Draft genome sequence of Sclerotinia borealis, a psychrophilic plant pathogenic fungus.</title>
        <authorList>
            <person name="Mardanov A.V."/>
            <person name="Beletsky A.V."/>
            <person name="Kadnikov V.V."/>
            <person name="Ignatov A.N."/>
            <person name="Ravin N.V."/>
        </authorList>
    </citation>
    <scope>NUCLEOTIDE SEQUENCE [LARGE SCALE GENOMIC DNA]</scope>
    <source>
        <strain evidence="2">F-4157</strain>
    </source>
</reference>
<dbReference type="Proteomes" id="UP000019487">
    <property type="component" value="Unassembled WGS sequence"/>
</dbReference>
<evidence type="ECO:0000313" key="1">
    <source>
        <dbReference type="EMBL" id="ESZ92493.1"/>
    </source>
</evidence>
<gene>
    <name evidence="1" type="ORF">SBOR_7118</name>
</gene>
<protein>
    <submittedName>
        <fullName evidence="1">Uncharacterized protein</fullName>
    </submittedName>
</protein>
<name>W9C9M3_SCLBF</name>
<accession>W9C9M3</accession>
<dbReference type="AlphaFoldDB" id="W9C9M3"/>
<sequence>MNTGCQKGWKCTLKALGSVFEGEYCGYYLMYVKEAMAAEVMNLINAPMRQAPTTAKLLEDGQSLLADAKKMVYAAAESGTSGNLQALSDILPAISGMDGALMTLHFHVGNAVGHIESATPEHRERMRALGQILIEAARN</sequence>
<keyword evidence="2" id="KW-1185">Reference proteome</keyword>